<dbReference type="Proteomes" id="UP000199482">
    <property type="component" value="Chromosome I"/>
</dbReference>
<organism evidence="2 3">
    <name type="scientific">Agromyces flavus</name>
    <dbReference type="NCBI Taxonomy" id="589382"/>
    <lineage>
        <taxon>Bacteria</taxon>
        <taxon>Bacillati</taxon>
        <taxon>Actinomycetota</taxon>
        <taxon>Actinomycetes</taxon>
        <taxon>Micrococcales</taxon>
        <taxon>Microbacteriaceae</taxon>
        <taxon>Agromyces</taxon>
    </lineage>
</organism>
<protein>
    <submittedName>
        <fullName evidence="2">Uncharacterized protein</fullName>
    </submittedName>
</protein>
<feature type="region of interest" description="Disordered" evidence="1">
    <location>
        <begin position="176"/>
        <end position="220"/>
    </location>
</feature>
<dbReference type="AlphaFoldDB" id="A0A1H2A5Y4"/>
<sequence length="250" mass="26369">MTDHPPLQHAAWRLWLGGRRARGESSSRTRRARRRVDAAVRSSGCLALSMSLHPASPCTAECRSRSACCSTGSAPARSSHRHGAHGDRPVHAGVRPRCRMGDRRRMLLGAGDAPCSRACCAWWRSGSPTTGAPAGAVDGLIGQSGQILAVLPLAALLHATSWSVAFGSLAGLGRCSRSSRSRSSGNRPPAEPRTSPSTRRPAPSMPCARRRPAPGVPRVVGPPGHAPRVLVAFHDPVLGTAFVLLWGFPS</sequence>
<evidence type="ECO:0000256" key="1">
    <source>
        <dbReference type="SAM" id="MobiDB-lite"/>
    </source>
</evidence>
<reference evidence="3" key="1">
    <citation type="submission" date="2016-10" db="EMBL/GenBank/DDBJ databases">
        <authorList>
            <person name="Varghese N."/>
            <person name="Submissions S."/>
        </authorList>
    </citation>
    <scope>NUCLEOTIDE SEQUENCE [LARGE SCALE GENOMIC DNA]</scope>
    <source>
        <strain evidence="3">CPCC 202695</strain>
    </source>
</reference>
<proteinExistence type="predicted"/>
<feature type="compositionally biased region" description="Low complexity" evidence="1">
    <location>
        <begin position="176"/>
        <end position="206"/>
    </location>
</feature>
<evidence type="ECO:0000313" key="2">
    <source>
        <dbReference type="EMBL" id="SDT41289.1"/>
    </source>
</evidence>
<accession>A0A1H2A5Y4</accession>
<evidence type="ECO:0000313" key="3">
    <source>
        <dbReference type="Proteomes" id="UP000199482"/>
    </source>
</evidence>
<dbReference type="EMBL" id="LT629755">
    <property type="protein sequence ID" value="SDT41289.1"/>
    <property type="molecule type" value="Genomic_DNA"/>
</dbReference>
<gene>
    <name evidence="2" type="ORF">SAMN04489721_3527</name>
</gene>
<name>A0A1H2A5Y4_9MICO</name>
<dbReference type="STRING" id="589382.SAMN04489721_3527"/>